<reference evidence="2 3" key="1">
    <citation type="submission" date="2016-02" db="EMBL/GenBank/DDBJ databases">
        <title>Biosynthesis of antibiotic leucinostatins and their inhibition on Phytophthora in bio-control Purpureocillium lilacinum.</title>
        <authorList>
            <person name="Wang G."/>
            <person name="Liu Z."/>
            <person name="Lin R."/>
            <person name="Li E."/>
            <person name="Mao Z."/>
            <person name="Ling J."/>
            <person name="Yin W."/>
            <person name="Xie B."/>
        </authorList>
    </citation>
    <scope>NUCLEOTIDE SEQUENCE [LARGE SCALE GENOMIC DNA]</scope>
    <source>
        <strain evidence="2">PLFJ-1</strain>
    </source>
</reference>
<dbReference type="STRING" id="33203.A0A179HUQ3"/>
<evidence type="ECO:0000256" key="1">
    <source>
        <dbReference type="SAM" id="MobiDB-lite"/>
    </source>
</evidence>
<accession>A0A179HUQ3</accession>
<feature type="compositionally biased region" description="Basic and acidic residues" evidence="1">
    <location>
        <begin position="129"/>
        <end position="149"/>
    </location>
</feature>
<dbReference type="KEGG" id="plj:28884916"/>
<dbReference type="Proteomes" id="UP000078340">
    <property type="component" value="Unassembled WGS sequence"/>
</dbReference>
<protein>
    <submittedName>
        <fullName evidence="2">Uncharacterized protein</fullName>
    </submittedName>
</protein>
<sequence length="167" mass="17450">MSLSLRSAAALGRHVLAPRRPVTRTTAAAAASSSSSAAAVARQYHTTPRRALPYKDSQDRETLRPRTAEHTATGRDDDVAGAHPDAAFNPSKTRPETERRTAAAEEEKQNGGKGGKSAVEGSAANQELSKPRGDERSDADRGAGREVRKGGRSGAGSPPKKGEVGRG</sequence>
<organism evidence="2 3">
    <name type="scientific">Purpureocillium lilacinum</name>
    <name type="common">Paecilomyces lilacinus</name>
    <dbReference type="NCBI Taxonomy" id="33203"/>
    <lineage>
        <taxon>Eukaryota</taxon>
        <taxon>Fungi</taxon>
        <taxon>Dikarya</taxon>
        <taxon>Ascomycota</taxon>
        <taxon>Pezizomycotina</taxon>
        <taxon>Sordariomycetes</taxon>
        <taxon>Hypocreomycetidae</taxon>
        <taxon>Hypocreales</taxon>
        <taxon>Ophiocordycipitaceae</taxon>
        <taxon>Purpureocillium</taxon>
    </lineage>
</organism>
<dbReference type="OMA" id="EHADIAF"/>
<feature type="compositionally biased region" description="Basic and acidic residues" evidence="1">
    <location>
        <begin position="93"/>
        <end position="110"/>
    </location>
</feature>
<gene>
    <name evidence="2" type="ORF">VFPFJ_02784</name>
</gene>
<evidence type="ECO:0000313" key="3">
    <source>
        <dbReference type="Proteomes" id="UP000078340"/>
    </source>
</evidence>
<dbReference type="PANTHER" id="PTHR42090">
    <property type="match status" value="1"/>
</dbReference>
<feature type="compositionally biased region" description="Basic and acidic residues" evidence="1">
    <location>
        <begin position="56"/>
        <end position="80"/>
    </location>
</feature>
<feature type="region of interest" description="Disordered" evidence="1">
    <location>
        <begin position="21"/>
        <end position="167"/>
    </location>
</feature>
<dbReference type="GeneID" id="28884916"/>
<proteinExistence type="predicted"/>
<comment type="caution">
    <text evidence="2">The sequence shown here is derived from an EMBL/GenBank/DDBJ whole genome shotgun (WGS) entry which is preliminary data.</text>
</comment>
<dbReference type="EMBL" id="LSBI01000002">
    <property type="protein sequence ID" value="OAQ93622.1"/>
    <property type="molecule type" value="Genomic_DNA"/>
</dbReference>
<feature type="compositionally biased region" description="Low complexity" evidence="1">
    <location>
        <begin position="21"/>
        <end position="42"/>
    </location>
</feature>
<dbReference type="PANTHER" id="PTHR42090:SF1">
    <property type="match status" value="1"/>
</dbReference>
<name>A0A179HUQ3_PURLI</name>
<evidence type="ECO:0000313" key="2">
    <source>
        <dbReference type="EMBL" id="OAQ93622.1"/>
    </source>
</evidence>
<dbReference type="AlphaFoldDB" id="A0A179HUQ3"/>